<dbReference type="OrthoDB" id="2347703at2759"/>
<protein>
    <submittedName>
        <fullName evidence="1">Uncharacterized protein</fullName>
    </submittedName>
</protein>
<feature type="non-terminal residue" evidence="1">
    <location>
        <position position="347"/>
    </location>
</feature>
<sequence length="347" mass="40596">MISRGKLQSFTIKNCGRFLDRISDIASPVIPTLRVLHLDLGYLMTESEFARQRIVNLFRRFPNLIETTVPCFDIDEMLDLLPIQQFPQLSVLHLQYFQDEEYYNKVTLLLLNGTIRHVDMWVEYIPEQAYSGFLREFKMIHYIMPLPDLKHLLGANVGLTKLRLRMPKDPFEYIFVIGTLMSTRNSPLLVVMGNGSYCKTKMEFWNAAKVPPPESIGKWIQLPHSMVHIQEWCYTSYNFQHVNSNMRMILSGLEEMAHDTNWVELDLDIFLLTEAGISALQKAMTCVWSKNCNVKFKKYKSEWAHCYDFDPMCWSRLSRLILSGEDMVTWLQRPGSAFKRELMPSLQ</sequence>
<comment type="caution">
    <text evidence="1">The sequence shown here is derived from an EMBL/GenBank/DDBJ whole genome shotgun (WGS) entry which is preliminary data.</text>
</comment>
<proteinExistence type="predicted"/>
<dbReference type="Proteomes" id="UP000726737">
    <property type="component" value="Unassembled WGS sequence"/>
</dbReference>
<name>A0A9P6TU58_9FUNG</name>
<keyword evidence="2" id="KW-1185">Reference proteome</keyword>
<organism evidence="1 2">
    <name type="scientific">Mortierella polycephala</name>
    <dbReference type="NCBI Taxonomy" id="41804"/>
    <lineage>
        <taxon>Eukaryota</taxon>
        <taxon>Fungi</taxon>
        <taxon>Fungi incertae sedis</taxon>
        <taxon>Mucoromycota</taxon>
        <taxon>Mortierellomycotina</taxon>
        <taxon>Mortierellomycetes</taxon>
        <taxon>Mortierellales</taxon>
        <taxon>Mortierellaceae</taxon>
        <taxon>Mortierella</taxon>
    </lineage>
</organism>
<reference evidence="1" key="1">
    <citation type="journal article" date="2020" name="Fungal Divers.">
        <title>Resolving the Mortierellaceae phylogeny through synthesis of multi-gene phylogenetics and phylogenomics.</title>
        <authorList>
            <person name="Vandepol N."/>
            <person name="Liber J."/>
            <person name="Desiro A."/>
            <person name="Na H."/>
            <person name="Kennedy M."/>
            <person name="Barry K."/>
            <person name="Grigoriev I.V."/>
            <person name="Miller A.N."/>
            <person name="O'Donnell K."/>
            <person name="Stajich J.E."/>
            <person name="Bonito G."/>
        </authorList>
    </citation>
    <scope>NUCLEOTIDE SEQUENCE</scope>
    <source>
        <strain evidence="1">KOD948</strain>
    </source>
</reference>
<gene>
    <name evidence="1" type="ORF">BG011_002584</name>
</gene>
<dbReference type="AlphaFoldDB" id="A0A9P6TU58"/>
<dbReference type="EMBL" id="JAAAJA010001842">
    <property type="protein sequence ID" value="KAG0246042.1"/>
    <property type="molecule type" value="Genomic_DNA"/>
</dbReference>
<evidence type="ECO:0000313" key="2">
    <source>
        <dbReference type="Proteomes" id="UP000726737"/>
    </source>
</evidence>
<accession>A0A9P6TU58</accession>
<evidence type="ECO:0000313" key="1">
    <source>
        <dbReference type="EMBL" id="KAG0246042.1"/>
    </source>
</evidence>